<dbReference type="AlphaFoldDB" id="A0A2G3PIQ0"/>
<dbReference type="Pfam" id="PF00300">
    <property type="entry name" value="His_Phos_1"/>
    <property type="match status" value="1"/>
</dbReference>
<gene>
    <name evidence="2" type="ORF">CSW57_18315</name>
</gene>
<dbReference type="CDD" id="cd07067">
    <property type="entry name" value="HP_PGM_like"/>
    <property type="match status" value="1"/>
</dbReference>
<proteinExistence type="predicted"/>
<evidence type="ECO:0000313" key="2">
    <source>
        <dbReference type="EMBL" id="PHV65687.1"/>
    </source>
</evidence>
<accession>A0A2G3PIQ0</accession>
<evidence type="ECO:0000313" key="3">
    <source>
        <dbReference type="Proteomes" id="UP000225108"/>
    </source>
</evidence>
<dbReference type="PANTHER" id="PTHR48100:SF15">
    <property type="entry name" value="SEDOHEPTULOSE 1,7-BISPHOSPHATASE"/>
    <property type="match status" value="1"/>
</dbReference>
<comment type="caution">
    <text evidence="2">The sequence shown here is derived from an EMBL/GenBank/DDBJ whole genome shotgun (WGS) entry which is preliminary data.</text>
</comment>
<protein>
    <submittedName>
        <fullName evidence="2">Acid phosphatase</fullName>
    </submittedName>
</protein>
<dbReference type="EMBL" id="PEBD01000010">
    <property type="protein sequence ID" value="PHV65687.1"/>
    <property type="molecule type" value="Genomic_DNA"/>
</dbReference>
<sequence>MRPPSNLSAENAAVSAIHRLILIRHGETEWSKVGKHTGSSDIALTELGEQQAESLRAPLDELLLTDPLVLSSPRLRARHTAELAGLTITRTGEEFAEWDYGRYEGLTTPEIRETDPGWTVWNRGGPDGESPQQMSDRMDGVIADLVQYLRDRSVVVIGHGHFSRSLLARWIGAPVRFGAHFAMLPASLAVLGFDGETHQIQSLGITGYRSADYVDAGRPAHVRTVT</sequence>
<dbReference type="SMART" id="SM00855">
    <property type="entry name" value="PGAM"/>
    <property type="match status" value="1"/>
</dbReference>
<feature type="binding site" evidence="1">
    <location>
        <position position="76"/>
    </location>
    <ligand>
        <name>substrate</name>
    </ligand>
</feature>
<organism evidence="2 3">
    <name type="scientific">Williamsia marianensis</name>
    <dbReference type="NCBI Taxonomy" id="85044"/>
    <lineage>
        <taxon>Bacteria</taxon>
        <taxon>Bacillati</taxon>
        <taxon>Actinomycetota</taxon>
        <taxon>Actinomycetes</taxon>
        <taxon>Mycobacteriales</taxon>
        <taxon>Nocardiaceae</taxon>
        <taxon>Williamsia</taxon>
    </lineage>
</organism>
<dbReference type="InterPro" id="IPR013078">
    <property type="entry name" value="His_Pase_superF_clade-1"/>
</dbReference>
<feature type="binding site" evidence="1">
    <location>
        <begin position="37"/>
        <end position="38"/>
    </location>
    <ligand>
        <name>substrate</name>
    </ligand>
</feature>
<name>A0A2G3PIQ0_WILMA</name>
<reference evidence="2 3" key="1">
    <citation type="submission" date="2017-10" db="EMBL/GenBank/DDBJ databases">
        <title>The draft genome sequence of Williamsia sp. BULT 1.1 isolated from the semi-arid grassland soils from South Africa.</title>
        <authorList>
            <person name="Kabwe M.H."/>
            <person name="Govender N."/>
            <person name="Mutseka Lunga P."/>
            <person name="Vikram S."/>
            <person name="Makhalanyane T.P."/>
        </authorList>
    </citation>
    <scope>NUCLEOTIDE SEQUENCE [LARGE SCALE GENOMIC DNA]</scope>
    <source>
        <strain evidence="2 3">BULT 1.1</strain>
    </source>
</reference>
<dbReference type="GO" id="GO:0101006">
    <property type="term" value="F:protein histidine phosphatase activity"/>
    <property type="evidence" value="ECO:0007669"/>
    <property type="project" value="TreeGrafter"/>
</dbReference>
<dbReference type="GO" id="GO:0070297">
    <property type="term" value="P:regulation of phosphorelay signal transduction system"/>
    <property type="evidence" value="ECO:0007669"/>
    <property type="project" value="TreeGrafter"/>
</dbReference>
<dbReference type="NCBIfam" id="NF009993">
    <property type="entry name" value="PRK13462.1"/>
    <property type="match status" value="1"/>
</dbReference>
<dbReference type="Gene3D" id="3.40.50.1240">
    <property type="entry name" value="Phosphoglycerate mutase-like"/>
    <property type="match status" value="1"/>
</dbReference>
<dbReference type="InterPro" id="IPR050275">
    <property type="entry name" value="PGM_Phosphatase"/>
</dbReference>
<dbReference type="SUPFAM" id="SSF53254">
    <property type="entry name" value="Phosphoglycerate mutase-like"/>
    <property type="match status" value="1"/>
</dbReference>
<dbReference type="InterPro" id="IPR029033">
    <property type="entry name" value="His_PPase_superfam"/>
</dbReference>
<dbReference type="Proteomes" id="UP000225108">
    <property type="component" value="Unassembled WGS sequence"/>
</dbReference>
<dbReference type="PANTHER" id="PTHR48100">
    <property type="entry name" value="BROAD-SPECIFICITY PHOSPHATASE YOR283W-RELATED"/>
    <property type="match status" value="1"/>
</dbReference>
<evidence type="ECO:0000256" key="1">
    <source>
        <dbReference type="PIRSR" id="PIRSR613078-2"/>
    </source>
</evidence>
<dbReference type="RefSeq" id="WP_099384016.1">
    <property type="nucleotide sequence ID" value="NZ_PEBD01000010.1"/>
</dbReference>